<reference evidence="2" key="1">
    <citation type="submission" date="2014-01" db="EMBL/GenBank/DDBJ databases">
        <title>The Genome Sequence of Anopheles melas CM1001059_A (V2).</title>
        <authorList>
            <consortium name="The Broad Institute Genomics Platform"/>
            <person name="Neafsey D.E."/>
            <person name="Besansky N."/>
            <person name="Howell P."/>
            <person name="Walton C."/>
            <person name="Young S.K."/>
            <person name="Zeng Q."/>
            <person name="Gargeya S."/>
            <person name="Fitzgerald M."/>
            <person name="Haas B."/>
            <person name="Abouelleil A."/>
            <person name="Allen A.W."/>
            <person name="Alvarado L."/>
            <person name="Arachchi H.M."/>
            <person name="Berlin A.M."/>
            <person name="Chapman S.B."/>
            <person name="Gainer-Dewar J."/>
            <person name="Goldberg J."/>
            <person name="Griggs A."/>
            <person name="Gujja S."/>
            <person name="Hansen M."/>
            <person name="Howarth C."/>
            <person name="Imamovic A."/>
            <person name="Ireland A."/>
            <person name="Larimer J."/>
            <person name="McCowan C."/>
            <person name="Murphy C."/>
            <person name="Pearson M."/>
            <person name="Poon T.W."/>
            <person name="Priest M."/>
            <person name="Roberts A."/>
            <person name="Saif S."/>
            <person name="Shea T."/>
            <person name="Sisk P."/>
            <person name="Sykes S."/>
            <person name="Wortman J."/>
            <person name="Nusbaum C."/>
            <person name="Birren B."/>
        </authorList>
    </citation>
    <scope>NUCLEOTIDE SEQUENCE [LARGE SCALE GENOMIC DNA]</scope>
    <source>
        <strain evidence="2">CM1001059</strain>
    </source>
</reference>
<protein>
    <submittedName>
        <fullName evidence="1">Uncharacterized protein</fullName>
    </submittedName>
</protein>
<dbReference type="EnsemblMetazoa" id="AMEC009098-RA">
    <property type="protein sequence ID" value="AMEC009098-PA"/>
    <property type="gene ID" value="AMEC009098"/>
</dbReference>
<name>A0A182TVM8_9DIPT</name>
<sequence>MPSPAQPTIQTATGQSLILANGGTGTPGGIANGSGQLVPASQSVQLLQHVMTPTGEITQIPVPRRSIAHRQHQPVLQNVMRITRSFPNNENNEQIQLEAHC</sequence>
<keyword evidence="2" id="KW-1185">Reference proteome</keyword>
<accession>A0A182TVM8</accession>
<evidence type="ECO:0000313" key="2">
    <source>
        <dbReference type="Proteomes" id="UP000075902"/>
    </source>
</evidence>
<dbReference type="AlphaFoldDB" id="A0A182TVM8"/>
<dbReference type="VEuPathDB" id="VectorBase:AMEC009098"/>
<reference evidence="1" key="2">
    <citation type="submission" date="2020-05" db="UniProtKB">
        <authorList>
            <consortium name="EnsemblMetazoa"/>
        </authorList>
    </citation>
    <scope>IDENTIFICATION</scope>
    <source>
        <strain evidence="1">CM1001059</strain>
    </source>
</reference>
<organism evidence="1 2">
    <name type="scientific">Anopheles melas</name>
    <dbReference type="NCBI Taxonomy" id="34690"/>
    <lineage>
        <taxon>Eukaryota</taxon>
        <taxon>Metazoa</taxon>
        <taxon>Ecdysozoa</taxon>
        <taxon>Arthropoda</taxon>
        <taxon>Hexapoda</taxon>
        <taxon>Insecta</taxon>
        <taxon>Pterygota</taxon>
        <taxon>Neoptera</taxon>
        <taxon>Endopterygota</taxon>
        <taxon>Diptera</taxon>
        <taxon>Nematocera</taxon>
        <taxon>Culicoidea</taxon>
        <taxon>Culicidae</taxon>
        <taxon>Anophelinae</taxon>
        <taxon>Anopheles</taxon>
    </lineage>
</organism>
<evidence type="ECO:0000313" key="1">
    <source>
        <dbReference type="EnsemblMetazoa" id="AMEC009098-PA"/>
    </source>
</evidence>
<dbReference type="Proteomes" id="UP000075902">
    <property type="component" value="Unassembled WGS sequence"/>
</dbReference>
<proteinExistence type="predicted"/>